<gene>
    <name evidence="1" type="ORF">QBC35DRAFT_387692</name>
</gene>
<dbReference type="AlphaFoldDB" id="A0AAN7AF40"/>
<comment type="caution">
    <text evidence="1">The sequence shown here is derived from an EMBL/GenBank/DDBJ whole genome shotgun (WGS) entry which is preliminary data.</text>
</comment>
<organism evidence="1 2">
    <name type="scientific">Podospora australis</name>
    <dbReference type="NCBI Taxonomy" id="1536484"/>
    <lineage>
        <taxon>Eukaryota</taxon>
        <taxon>Fungi</taxon>
        <taxon>Dikarya</taxon>
        <taxon>Ascomycota</taxon>
        <taxon>Pezizomycotina</taxon>
        <taxon>Sordariomycetes</taxon>
        <taxon>Sordariomycetidae</taxon>
        <taxon>Sordariales</taxon>
        <taxon>Podosporaceae</taxon>
        <taxon>Podospora</taxon>
    </lineage>
</organism>
<accession>A0AAN7AF40</accession>
<evidence type="ECO:0000313" key="2">
    <source>
        <dbReference type="Proteomes" id="UP001302126"/>
    </source>
</evidence>
<feature type="non-terminal residue" evidence="1">
    <location>
        <position position="1"/>
    </location>
</feature>
<reference evidence="1" key="2">
    <citation type="submission" date="2023-05" db="EMBL/GenBank/DDBJ databases">
        <authorList>
            <consortium name="Lawrence Berkeley National Laboratory"/>
            <person name="Steindorff A."/>
            <person name="Hensen N."/>
            <person name="Bonometti L."/>
            <person name="Westerberg I."/>
            <person name="Brannstrom I.O."/>
            <person name="Guillou S."/>
            <person name="Cros-Aarteil S."/>
            <person name="Calhoun S."/>
            <person name="Haridas S."/>
            <person name="Kuo A."/>
            <person name="Mondo S."/>
            <person name="Pangilinan J."/>
            <person name="Riley R."/>
            <person name="Labutti K."/>
            <person name="Andreopoulos B."/>
            <person name="Lipzen A."/>
            <person name="Chen C."/>
            <person name="Yanf M."/>
            <person name="Daum C."/>
            <person name="Ng V."/>
            <person name="Clum A."/>
            <person name="Ohm R."/>
            <person name="Martin F."/>
            <person name="Silar P."/>
            <person name="Natvig D."/>
            <person name="Lalanne C."/>
            <person name="Gautier V."/>
            <person name="Ament-Velasquez S.L."/>
            <person name="Kruys A."/>
            <person name="Hutchinson M.I."/>
            <person name="Powell A.J."/>
            <person name="Barry K."/>
            <person name="Miller A.N."/>
            <person name="Grigoriev I.V."/>
            <person name="Debuchy R."/>
            <person name="Gladieux P."/>
            <person name="Thoren M.H."/>
            <person name="Johannesson H."/>
        </authorList>
    </citation>
    <scope>NUCLEOTIDE SEQUENCE</scope>
    <source>
        <strain evidence="1">PSN309</strain>
    </source>
</reference>
<dbReference type="Proteomes" id="UP001302126">
    <property type="component" value="Unassembled WGS sequence"/>
</dbReference>
<keyword evidence="2" id="KW-1185">Reference proteome</keyword>
<dbReference type="EMBL" id="MU864428">
    <property type="protein sequence ID" value="KAK4186261.1"/>
    <property type="molecule type" value="Genomic_DNA"/>
</dbReference>
<protein>
    <submittedName>
        <fullName evidence="1">Uncharacterized protein</fullName>
    </submittedName>
</protein>
<name>A0AAN7AF40_9PEZI</name>
<proteinExistence type="predicted"/>
<evidence type="ECO:0000313" key="1">
    <source>
        <dbReference type="EMBL" id="KAK4186261.1"/>
    </source>
</evidence>
<reference evidence="1" key="1">
    <citation type="journal article" date="2023" name="Mol. Phylogenet. Evol.">
        <title>Genome-scale phylogeny and comparative genomics of the fungal order Sordariales.</title>
        <authorList>
            <person name="Hensen N."/>
            <person name="Bonometti L."/>
            <person name="Westerberg I."/>
            <person name="Brannstrom I.O."/>
            <person name="Guillou S."/>
            <person name="Cros-Aarteil S."/>
            <person name="Calhoun S."/>
            <person name="Haridas S."/>
            <person name="Kuo A."/>
            <person name="Mondo S."/>
            <person name="Pangilinan J."/>
            <person name="Riley R."/>
            <person name="LaButti K."/>
            <person name="Andreopoulos B."/>
            <person name="Lipzen A."/>
            <person name="Chen C."/>
            <person name="Yan M."/>
            <person name="Daum C."/>
            <person name="Ng V."/>
            <person name="Clum A."/>
            <person name="Steindorff A."/>
            <person name="Ohm R.A."/>
            <person name="Martin F."/>
            <person name="Silar P."/>
            <person name="Natvig D.O."/>
            <person name="Lalanne C."/>
            <person name="Gautier V."/>
            <person name="Ament-Velasquez S.L."/>
            <person name="Kruys A."/>
            <person name="Hutchinson M.I."/>
            <person name="Powell A.J."/>
            <person name="Barry K."/>
            <person name="Miller A.N."/>
            <person name="Grigoriev I.V."/>
            <person name="Debuchy R."/>
            <person name="Gladieux P."/>
            <person name="Hiltunen Thoren M."/>
            <person name="Johannesson H."/>
        </authorList>
    </citation>
    <scope>NUCLEOTIDE SEQUENCE</scope>
    <source>
        <strain evidence="1">PSN309</strain>
    </source>
</reference>
<sequence>RENRVPNPLFVCRLCSKNGVEARGLRRHLWSRYPEEAKQMNVQSENQGCPVDGCEYRGREDNARRHLKLVHAGRICSR</sequence>